<reference evidence="6" key="1">
    <citation type="journal article" date="2015" name="Proc. Natl. Acad. Sci. U.S.A.">
        <title>Networks of energetic and metabolic interactions define dynamics in microbial communities.</title>
        <authorList>
            <person name="Embree M."/>
            <person name="Liu J.K."/>
            <person name="Al-Bassam M.M."/>
            <person name="Zengler K."/>
        </authorList>
    </citation>
    <scope>NUCLEOTIDE SEQUENCE</scope>
</reference>
<dbReference type="InterPro" id="IPR036820">
    <property type="entry name" value="Archease_dom_sf"/>
</dbReference>
<sequence length="143" mass="16465">MMIPFEYLEHTADVKFRAYGTTPDQMLSNAAAALFGAMISPGQVKVEESWQVELEAEDLEDLAYQWLSEIVFLFETESAVFSRFQVALEEFQDGKGWKLRAEIGGERMDPERHSFLAEVKAVTRHKFAIEKNERWCIQVVLDV</sequence>
<dbReference type="InterPro" id="IPR022952">
    <property type="entry name" value="Archease_arc"/>
</dbReference>
<dbReference type="InterPro" id="IPR023572">
    <property type="entry name" value="Archease_dom"/>
</dbReference>
<evidence type="ECO:0000259" key="5">
    <source>
        <dbReference type="Pfam" id="PF01951"/>
    </source>
</evidence>
<dbReference type="HAMAP" id="MF_01222">
    <property type="entry name" value="Archease_arch"/>
    <property type="match status" value="1"/>
</dbReference>
<proteinExistence type="inferred from homology"/>
<keyword evidence="2" id="KW-0819">tRNA processing</keyword>
<keyword evidence="4" id="KW-0106">Calcium</keyword>
<dbReference type="InterPro" id="IPR002804">
    <property type="entry name" value="Archease"/>
</dbReference>
<dbReference type="GO" id="GO:0008033">
    <property type="term" value="P:tRNA processing"/>
    <property type="evidence" value="ECO:0007669"/>
    <property type="project" value="UniProtKB-KW"/>
</dbReference>
<accession>A0A0W8F752</accession>
<dbReference type="EMBL" id="LNQE01001483">
    <property type="protein sequence ID" value="KUG16692.1"/>
    <property type="molecule type" value="Genomic_DNA"/>
</dbReference>
<keyword evidence="3" id="KW-0479">Metal-binding</keyword>
<comment type="similarity">
    <text evidence="1">Belongs to the archease family.</text>
</comment>
<evidence type="ECO:0000256" key="2">
    <source>
        <dbReference type="ARBA" id="ARBA00022694"/>
    </source>
</evidence>
<evidence type="ECO:0000256" key="1">
    <source>
        <dbReference type="ARBA" id="ARBA00007963"/>
    </source>
</evidence>
<dbReference type="Pfam" id="PF01951">
    <property type="entry name" value="Archease"/>
    <property type="match status" value="1"/>
</dbReference>
<dbReference type="SUPFAM" id="SSF69819">
    <property type="entry name" value="MTH1598-like"/>
    <property type="match status" value="1"/>
</dbReference>
<name>A0A0W8F752_9ZZZZ</name>
<dbReference type="PANTHER" id="PTHR12682">
    <property type="entry name" value="ARCHEASE"/>
    <property type="match status" value="1"/>
</dbReference>
<dbReference type="GO" id="GO:0046872">
    <property type="term" value="F:metal ion binding"/>
    <property type="evidence" value="ECO:0007669"/>
    <property type="project" value="UniProtKB-KW"/>
</dbReference>
<evidence type="ECO:0000256" key="4">
    <source>
        <dbReference type="ARBA" id="ARBA00022837"/>
    </source>
</evidence>
<feature type="domain" description="Archease" evidence="5">
    <location>
        <begin position="5"/>
        <end position="143"/>
    </location>
</feature>
<dbReference type="Gene3D" id="3.55.10.10">
    <property type="entry name" value="Archease domain"/>
    <property type="match status" value="1"/>
</dbReference>
<protein>
    <submittedName>
        <fullName evidence="6">Archease</fullName>
    </submittedName>
</protein>
<evidence type="ECO:0000313" key="6">
    <source>
        <dbReference type="EMBL" id="KUG16692.1"/>
    </source>
</evidence>
<evidence type="ECO:0000256" key="3">
    <source>
        <dbReference type="ARBA" id="ARBA00022723"/>
    </source>
</evidence>
<comment type="caution">
    <text evidence="6">The sequence shown here is derived from an EMBL/GenBank/DDBJ whole genome shotgun (WGS) entry which is preliminary data.</text>
</comment>
<organism evidence="6">
    <name type="scientific">hydrocarbon metagenome</name>
    <dbReference type="NCBI Taxonomy" id="938273"/>
    <lineage>
        <taxon>unclassified sequences</taxon>
        <taxon>metagenomes</taxon>
        <taxon>ecological metagenomes</taxon>
    </lineage>
</organism>
<dbReference type="PANTHER" id="PTHR12682:SF11">
    <property type="entry name" value="PROTEIN ARCHEASE"/>
    <property type="match status" value="1"/>
</dbReference>
<dbReference type="AlphaFoldDB" id="A0A0W8F752"/>
<gene>
    <name evidence="6" type="ORF">ASZ90_013601</name>
</gene>